<organism evidence="2 3">
    <name type="scientific">Tilletiopsis washingtonensis</name>
    <dbReference type="NCBI Taxonomy" id="58919"/>
    <lineage>
        <taxon>Eukaryota</taxon>
        <taxon>Fungi</taxon>
        <taxon>Dikarya</taxon>
        <taxon>Basidiomycota</taxon>
        <taxon>Ustilaginomycotina</taxon>
        <taxon>Exobasidiomycetes</taxon>
        <taxon>Entylomatales</taxon>
        <taxon>Entylomatales incertae sedis</taxon>
        <taxon>Tilletiopsis</taxon>
    </lineage>
</organism>
<proteinExistence type="predicted"/>
<evidence type="ECO:0000313" key="2">
    <source>
        <dbReference type="EMBL" id="PWN95524.1"/>
    </source>
</evidence>
<dbReference type="RefSeq" id="XP_025595803.1">
    <property type="nucleotide sequence ID" value="XM_025743342.1"/>
</dbReference>
<evidence type="ECO:0008006" key="4">
    <source>
        <dbReference type="Google" id="ProtNLM"/>
    </source>
</evidence>
<evidence type="ECO:0000313" key="3">
    <source>
        <dbReference type="Proteomes" id="UP000245946"/>
    </source>
</evidence>
<accession>A0A316Z367</accession>
<dbReference type="GeneID" id="37270886"/>
<gene>
    <name evidence="2" type="ORF">FA09DRAFT_332163</name>
</gene>
<protein>
    <recommendedName>
        <fullName evidence="4">Proteasome assembly chaperone 3</fullName>
    </recommendedName>
</protein>
<feature type="region of interest" description="Disordered" evidence="1">
    <location>
        <begin position="175"/>
        <end position="197"/>
    </location>
</feature>
<feature type="compositionally biased region" description="Acidic residues" evidence="1">
    <location>
        <begin position="182"/>
        <end position="192"/>
    </location>
</feature>
<dbReference type="EMBL" id="KZ819304">
    <property type="protein sequence ID" value="PWN95524.1"/>
    <property type="molecule type" value="Genomic_DNA"/>
</dbReference>
<dbReference type="Gene3D" id="3.30.230.90">
    <property type="match status" value="1"/>
</dbReference>
<dbReference type="Proteomes" id="UP000245946">
    <property type="component" value="Unassembled WGS sequence"/>
</dbReference>
<sequence>MASASTAVSAQLPVLTPLPASYGVPTSSAPISSGADEEQGEVRLMRFSDRVLVLVQQSRRGKQRRGVGCLVQATPSSAPHILPTFDPDQLSAPASRAPSENLEKVEGGVTSAAAAADAVVDADTSSGADAPQLALLFGAPTSAAQQTLWDVYASALTQVLVRRGETRPVVCSLSLLGGAGSEDGEGEDEEEKEGERLKATIKALEGLL</sequence>
<dbReference type="InterPro" id="IPR053720">
    <property type="entry name" value="Psm_Assembly_Chaperone"/>
</dbReference>
<evidence type="ECO:0000256" key="1">
    <source>
        <dbReference type="SAM" id="MobiDB-lite"/>
    </source>
</evidence>
<dbReference type="AlphaFoldDB" id="A0A316Z367"/>
<reference evidence="2 3" key="1">
    <citation type="journal article" date="2018" name="Mol. Biol. Evol.">
        <title>Broad Genomic Sampling Reveals a Smut Pathogenic Ancestry of the Fungal Clade Ustilaginomycotina.</title>
        <authorList>
            <person name="Kijpornyongpan T."/>
            <person name="Mondo S.J."/>
            <person name="Barry K."/>
            <person name="Sandor L."/>
            <person name="Lee J."/>
            <person name="Lipzen A."/>
            <person name="Pangilinan J."/>
            <person name="LaButti K."/>
            <person name="Hainaut M."/>
            <person name="Henrissat B."/>
            <person name="Grigoriev I.V."/>
            <person name="Spatafora J.W."/>
            <person name="Aime M.C."/>
        </authorList>
    </citation>
    <scope>NUCLEOTIDE SEQUENCE [LARGE SCALE GENOMIC DNA]</scope>
    <source>
        <strain evidence="2 3">MCA 4186</strain>
    </source>
</reference>
<name>A0A316Z367_9BASI</name>
<keyword evidence="3" id="KW-1185">Reference proteome</keyword>